<reference evidence="7" key="1">
    <citation type="submission" date="2006-03" db="EMBL/GenBank/DDBJ databases">
        <title>Complete genome sequence of Gemmatimonas aurantiaca T-27 that represents a novel phylum Gemmatimonadetes.</title>
        <authorList>
            <person name="Takasaki K."/>
            <person name="Ichikawa N."/>
            <person name="Miura H."/>
            <person name="Matsushita S."/>
            <person name="Watanabe Y."/>
            <person name="Oguchi A."/>
            <person name="Ankai A."/>
            <person name="Yashiro I."/>
            <person name="Takahashi M."/>
            <person name="Terui Y."/>
            <person name="Fukui S."/>
            <person name="Yokoyama H."/>
            <person name="Tanikawa S."/>
            <person name="Hanada S."/>
            <person name="Kamagata Y."/>
            <person name="Fujita N."/>
        </authorList>
    </citation>
    <scope>NUCLEOTIDE SEQUENCE [LARGE SCALE GENOMIC DNA]</scope>
    <source>
        <strain evidence="7">T-27 / DSM 14586 / JCM 11422 / NBRC 100505</strain>
    </source>
</reference>
<dbReference type="Proteomes" id="UP000002209">
    <property type="component" value="Chromosome"/>
</dbReference>
<organism evidence="6 7">
    <name type="scientific">Gemmatimonas aurantiaca (strain DSM 14586 / JCM 11422 / NBRC 100505 / T-27)</name>
    <dbReference type="NCBI Taxonomy" id="379066"/>
    <lineage>
        <taxon>Bacteria</taxon>
        <taxon>Pseudomonadati</taxon>
        <taxon>Gemmatimonadota</taxon>
        <taxon>Gemmatimonadia</taxon>
        <taxon>Gemmatimonadales</taxon>
        <taxon>Gemmatimonadaceae</taxon>
        <taxon>Gemmatimonas</taxon>
    </lineage>
</organism>
<dbReference type="Gene3D" id="3.40.50.150">
    <property type="entry name" value="Vaccinia Virus protein VP39"/>
    <property type="match status" value="1"/>
</dbReference>
<dbReference type="CDD" id="cd02440">
    <property type="entry name" value="AdoMet_MTases"/>
    <property type="match status" value="1"/>
</dbReference>
<keyword evidence="3" id="KW-0949">S-adenosyl-L-methionine</keyword>
<dbReference type="HOGENOM" id="CLU_558843_0_0_0"/>
<dbReference type="KEGG" id="gau:GAU_3143"/>
<dbReference type="PANTHER" id="PTHR45875">
    <property type="entry name" value="METHYLTRANSFERASE N6AMT1"/>
    <property type="match status" value="1"/>
</dbReference>
<dbReference type="InterPro" id="IPR052190">
    <property type="entry name" value="Euk-Arch_PrmC-MTase"/>
</dbReference>
<name>C1ACF8_GEMAT</name>
<dbReference type="InterPro" id="IPR029063">
    <property type="entry name" value="SAM-dependent_MTases_sf"/>
</dbReference>
<dbReference type="SUPFAM" id="SSF53335">
    <property type="entry name" value="S-adenosyl-L-methionine-dependent methyltransferases"/>
    <property type="match status" value="1"/>
</dbReference>
<dbReference type="InterPro" id="IPR007848">
    <property type="entry name" value="Small_mtfrase_dom"/>
</dbReference>
<dbReference type="AlphaFoldDB" id="C1ACF8"/>
<evidence type="ECO:0000256" key="2">
    <source>
        <dbReference type="ARBA" id="ARBA00022679"/>
    </source>
</evidence>
<feature type="domain" description="Methyltransferase small" evidence="5">
    <location>
        <begin position="192"/>
        <end position="282"/>
    </location>
</feature>
<keyword evidence="1 6" id="KW-0489">Methyltransferase</keyword>
<accession>C1ACF8</accession>
<keyword evidence="2 6" id="KW-0808">Transferase</keyword>
<dbReference type="GO" id="GO:0035657">
    <property type="term" value="C:eRF1 methyltransferase complex"/>
    <property type="evidence" value="ECO:0007669"/>
    <property type="project" value="TreeGrafter"/>
</dbReference>
<dbReference type="eggNOG" id="COG2890">
    <property type="taxonomic scope" value="Bacteria"/>
</dbReference>
<evidence type="ECO:0000256" key="4">
    <source>
        <dbReference type="SAM" id="MobiDB-lite"/>
    </source>
</evidence>
<dbReference type="Pfam" id="PF05175">
    <property type="entry name" value="MTS"/>
    <property type="match status" value="1"/>
</dbReference>
<gene>
    <name evidence="6" type="ordered locus">GAU_3143</name>
</gene>
<dbReference type="EMBL" id="AP009153">
    <property type="protein sequence ID" value="BAH40185.1"/>
    <property type="molecule type" value="Genomic_DNA"/>
</dbReference>
<evidence type="ECO:0000313" key="7">
    <source>
        <dbReference type="Proteomes" id="UP000002209"/>
    </source>
</evidence>
<proteinExistence type="predicted"/>
<evidence type="ECO:0000313" key="6">
    <source>
        <dbReference type="EMBL" id="BAH40185.1"/>
    </source>
</evidence>
<feature type="region of interest" description="Disordered" evidence="4">
    <location>
        <begin position="15"/>
        <end position="54"/>
    </location>
</feature>
<protein>
    <submittedName>
        <fullName evidence="6">Putative methyltransferase</fullName>
    </submittedName>
</protein>
<evidence type="ECO:0000256" key="1">
    <source>
        <dbReference type="ARBA" id="ARBA00022603"/>
    </source>
</evidence>
<sequence>MSLCTTHDTIWRMSSEMLPENDVAGDHPSVSTRTGPSAGSSPRSLAQAAPPRLDAPEEDYAALRTLLATHRFDEPTICARTESPSLYDFHSQNHKRGTATPEHGLDALIWLFLDCHAMPAGEADALLGSGSAALLGRLGLVEAVGDTIVGTVLLYPTSGLYLISDRPTFGEKGVRPEDGATDLVYPAITNSVRVFVSTLPPSRGKRYLELCSGTGIAALDAAHRGAEHAWAIDITARSTHFAAFNARMNALPNVTALQGDLYAPVEGQQFDVISAHPPYVPATSTALIYRDGGEDGEQISRAIMARLPDFLAPEGIFHCTCLFSSRKNKPIARRLRDILGAQADEFDLVVLSNGFSDFMQHYGKELAAATDEAIPGVVTQMRRLRDLEVEQLQFCTIVMRRHGKPRVGGTVAVERDGGTRWAEVLWLLRMQDFLGEGERALAAMLEARPRLAATARLSLTYTATPGAEEAWTPAEGAISVTHPFPDRISANAADAAFYASCTGGRTFAEIFHQLQAEGALPPDLPPLQFMHTMVSLVAKGVLETDLLPFPNRTMAS</sequence>
<evidence type="ECO:0000256" key="3">
    <source>
        <dbReference type="ARBA" id="ARBA00022691"/>
    </source>
</evidence>
<evidence type="ECO:0000259" key="5">
    <source>
        <dbReference type="Pfam" id="PF05175"/>
    </source>
</evidence>
<dbReference type="GO" id="GO:0008757">
    <property type="term" value="F:S-adenosylmethionine-dependent methyltransferase activity"/>
    <property type="evidence" value="ECO:0007669"/>
    <property type="project" value="TreeGrafter"/>
</dbReference>
<feature type="compositionally biased region" description="Polar residues" evidence="4">
    <location>
        <begin position="29"/>
        <end position="44"/>
    </location>
</feature>
<keyword evidence="7" id="KW-1185">Reference proteome</keyword>
<dbReference type="GO" id="GO:0032259">
    <property type="term" value="P:methylation"/>
    <property type="evidence" value="ECO:0007669"/>
    <property type="project" value="UniProtKB-KW"/>
</dbReference>
<dbReference type="GO" id="GO:0008276">
    <property type="term" value="F:protein methyltransferase activity"/>
    <property type="evidence" value="ECO:0007669"/>
    <property type="project" value="TreeGrafter"/>
</dbReference>
<dbReference type="STRING" id="379066.GAU_3143"/>
<dbReference type="PANTHER" id="PTHR45875:SF1">
    <property type="entry name" value="METHYLTRANSFERASE N6AMT1"/>
    <property type="match status" value="1"/>
</dbReference>